<evidence type="ECO:0000256" key="2">
    <source>
        <dbReference type="ARBA" id="ARBA00008880"/>
    </source>
</evidence>
<comment type="subcellular location">
    <subcellularLocation>
        <location evidence="1">Membrane</location>
        <topology evidence="1">Single-pass membrane protein</topology>
    </subcellularLocation>
</comment>
<feature type="chain" id="PRO_5040296863" description="ER membrane protein complex subunit 7 beta-sandwich domain-containing protein" evidence="11">
    <location>
        <begin position="23"/>
        <end position="237"/>
    </location>
</feature>
<dbReference type="PANTHER" id="PTHR13605">
    <property type="entry name" value="ER MEMBRANE PROTEIN COMPLEX SUBUNIT 7"/>
    <property type="match status" value="1"/>
</dbReference>
<keyword evidence="4 11" id="KW-0732">Signal</keyword>
<keyword evidence="7" id="KW-0119">Carbohydrate metabolism</keyword>
<evidence type="ECO:0000256" key="4">
    <source>
        <dbReference type="ARBA" id="ARBA00022729"/>
    </source>
</evidence>
<proteinExistence type="inferred from homology"/>
<feature type="region of interest" description="Disordered" evidence="9">
    <location>
        <begin position="185"/>
        <end position="237"/>
    </location>
</feature>
<keyword evidence="3 10" id="KW-0812">Transmembrane</keyword>
<dbReference type="PANTHER" id="PTHR13605:SF4">
    <property type="entry name" value="ER MEMBRANE PROTEIN COMPLEX SUBUNIT 7"/>
    <property type="match status" value="1"/>
</dbReference>
<accession>A0A9P7A976</accession>
<dbReference type="EMBL" id="JABBWD010000001">
    <property type="protein sequence ID" value="KAG1783761.1"/>
    <property type="molecule type" value="Genomic_DNA"/>
</dbReference>
<feature type="compositionally biased region" description="Polar residues" evidence="9">
    <location>
        <begin position="217"/>
        <end position="227"/>
    </location>
</feature>
<dbReference type="InterPro" id="IPR039163">
    <property type="entry name" value="EMC7"/>
</dbReference>
<evidence type="ECO:0000259" key="12">
    <source>
        <dbReference type="Pfam" id="PF09430"/>
    </source>
</evidence>
<dbReference type="InterPro" id="IPR013784">
    <property type="entry name" value="Carb-bd-like_fold"/>
</dbReference>
<evidence type="ECO:0000256" key="9">
    <source>
        <dbReference type="SAM" id="MobiDB-lite"/>
    </source>
</evidence>
<evidence type="ECO:0000256" key="3">
    <source>
        <dbReference type="ARBA" id="ARBA00022692"/>
    </source>
</evidence>
<protein>
    <recommendedName>
        <fullName evidence="12">ER membrane protein complex subunit 7 beta-sandwich domain-containing protein</fullName>
    </recommendedName>
</protein>
<keyword evidence="8" id="KW-0624">Polysaccharide degradation</keyword>
<sequence length="237" mass="25988">MKMVRTLSLLGLILSWSSVIFAVNLHGYIQWNNLCPNYGALASAKVLLDAGKMSGRVTRNGNFSILDVPPGTYVLSVLSHDYSFDHVRIDVSPSEPLPEVRPYIFGTPLLMTTSVSLPYPIVLIPRHKNRYFSPRESFNLLGMFQSPMMMIMVLTGVMMLAMPYIMKQLDPETLDGLKGQQGKAASIEKSIQSGDPKGLSALLSAGEETKASMPVAKSNTGPSTLQQRKGGKANKRR</sequence>
<dbReference type="InterPro" id="IPR019008">
    <property type="entry name" value="Beta_sandwich_EMC7"/>
</dbReference>
<dbReference type="GO" id="GO:0072546">
    <property type="term" value="C:EMC complex"/>
    <property type="evidence" value="ECO:0007669"/>
    <property type="project" value="TreeGrafter"/>
</dbReference>
<name>A0A9P7A976_9AGAM</name>
<comment type="caution">
    <text evidence="13">The sequence shown here is derived from an EMBL/GenBank/DDBJ whole genome shotgun (WGS) entry which is preliminary data.</text>
</comment>
<evidence type="ECO:0000256" key="10">
    <source>
        <dbReference type="SAM" id="Phobius"/>
    </source>
</evidence>
<keyword evidence="14" id="KW-1185">Reference proteome</keyword>
<evidence type="ECO:0000256" key="11">
    <source>
        <dbReference type="SAM" id="SignalP"/>
    </source>
</evidence>
<reference evidence="13" key="1">
    <citation type="journal article" date="2020" name="New Phytol.">
        <title>Comparative genomics reveals dynamic genome evolution in host specialist ectomycorrhizal fungi.</title>
        <authorList>
            <person name="Lofgren L.A."/>
            <person name="Nguyen N.H."/>
            <person name="Vilgalys R."/>
            <person name="Ruytinx J."/>
            <person name="Liao H.L."/>
            <person name="Branco S."/>
            <person name="Kuo A."/>
            <person name="LaButti K."/>
            <person name="Lipzen A."/>
            <person name="Andreopoulos W."/>
            <person name="Pangilinan J."/>
            <person name="Riley R."/>
            <person name="Hundley H."/>
            <person name="Na H."/>
            <person name="Barry K."/>
            <person name="Grigoriev I.V."/>
            <person name="Stajich J.E."/>
            <person name="Kennedy P.G."/>
        </authorList>
    </citation>
    <scope>NUCLEOTIDE SEQUENCE</scope>
    <source>
        <strain evidence="13">DOB743</strain>
    </source>
</reference>
<evidence type="ECO:0000313" key="13">
    <source>
        <dbReference type="EMBL" id="KAG1783761.1"/>
    </source>
</evidence>
<keyword evidence="6 10" id="KW-0472">Membrane</keyword>
<comment type="similarity">
    <text evidence="2">Belongs to the EMC7 family.</text>
</comment>
<feature type="domain" description="ER membrane protein complex subunit 7 beta-sandwich" evidence="12">
    <location>
        <begin position="42"/>
        <end position="151"/>
    </location>
</feature>
<dbReference type="Pfam" id="PF09430">
    <property type="entry name" value="EMC7_beta-sandw"/>
    <property type="match status" value="1"/>
</dbReference>
<organism evidence="13 14">
    <name type="scientific">Suillus placidus</name>
    <dbReference type="NCBI Taxonomy" id="48579"/>
    <lineage>
        <taxon>Eukaryota</taxon>
        <taxon>Fungi</taxon>
        <taxon>Dikarya</taxon>
        <taxon>Basidiomycota</taxon>
        <taxon>Agaricomycotina</taxon>
        <taxon>Agaricomycetes</taxon>
        <taxon>Agaricomycetidae</taxon>
        <taxon>Boletales</taxon>
        <taxon>Suillineae</taxon>
        <taxon>Suillaceae</taxon>
        <taxon>Suillus</taxon>
    </lineage>
</organism>
<dbReference type="GO" id="GO:0000272">
    <property type="term" value="P:polysaccharide catabolic process"/>
    <property type="evidence" value="ECO:0007669"/>
    <property type="project" value="UniProtKB-KW"/>
</dbReference>
<feature type="signal peptide" evidence="11">
    <location>
        <begin position="1"/>
        <end position="22"/>
    </location>
</feature>
<dbReference type="GO" id="GO:0030246">
    <property type="term" value="F:carbohydrate binding"/>
    <property type="evidence" value="ECO:0007669"/>
    <property type="project" value="InterPro"/>
</dbReference>
<evidence type="ECO:0000256" key="1">
    <source>
        <dbReference type="ARBA" id="ARBA00004167"/>
    </source>
</evidence>
<dbReference type="SUPFAM" id="SSF49452">
    <property type="entry name" value="Starch-binding domain-like"/>
    <property type="match status" value="1"/>
</dbReference>
<gene>
    <name evidence="13" type="ORF">EV702DRAFT_14179</name>
</gene>
<dbReference type="Proteomes" id="UP000714275">
    <property type="component" value="Unassembled WGS sequence"/>
</dbReference>
<evidence type="ECO:0000256" key="6">
    <source>
        <dbReference type="ARBA" id="ARBA00023136"/>
    </source>
</evidence>
<feature type="transmembrane region" description="Helical" evidence="10">
    <location>
        <begin position="146"/>
        <end position="166"/>
    </location>
</feature>
<evidence type="ECO:0000256" key="7">
    <source>
        <dbReference type="ARBA" id="ARBA00023277"/>
    </source>
</evidence>
<evidence type="ECO:0000313" key="14">
    <source>
        <dbReference type="Proteomes" id="UP000714275"/>
    </source>
</evidence>
<keyword evidence="5 10" id="KW-1133">Transmembrane helix</keyword>
<dbReference type="AlphaFoldDB" id="A0A9P7A976"/>
<feature type="transmembrane region" description="Helical" evidence="10">
    <location>
        <begin position="103"/>
        <end position="125"/>
    </location>
</feature>
<evidence type="ECO:0000256" key="5">
    <source>
        <dbReference type="ARBA" id="ARBA00022989"/>
    </source>
</evidence>
<evidence type="ECO:0000256" key="8">
    <source>
        <dbReference type="ARBA" id="ARBA00023326"/>
    </source>
</evidence>
<dbReference type="OrthoDB" id="27095at2759"/>